<feature type="region of interest" description="Disordered" evidence="1">
    <location>
        <begin position="360"/>
        <end position="702"/>
    </location>
</feature>
<keyword evidence="4" id="KW-1185">Reference proteome</keyword>
<gene>
    <name evidence="3" type="ORF">ACFPO9_26350</name>
</gene>
<feature type="compositionally biased region" description="Basic and acidic residues" evidence="1">
    <location>
        <begin position="469"/>
        <end position="482"/>
    </location>
</feature>
<dbReference type="EMBL" id="JBHSMZ010000026">
    <property type="protein sequence ID" value="MFC5552053.1"/>
    <property type="molecule type" value="Genomic_DNA"/>
</dbReference>
<feature type="compositionally biased region" description="Polar residues" evidence="1">
    <location>
        <begin position="545"/>
        <end position="558"/>
    </location>
</feature>
<feature type="compositionally biased region" description="Pro residues" evidence="1">
    <location>
        <begin position="656"/>
        <end position="679"/>
    </location>
</feature>
<evidence type="ECO:0000256" key="1">
    <source>
        <dbReference type="SAM" id="MobiDB-lite"/>
    </source>
</evidence>
<feature type="signal peptide" evidence="2">
    <location>
        <begin position="1"/>
        <end position="23"/>
    </location>
</feature>
<evidence type="ECO:0000313" key="3">
    <source>
        <dbReference type="EMBL" id="MFC5552053.1"/>
    </source>
</evidence>
<feature type="compositionally biased region" description="Basic and acidic residues" evidence="1">
    <location>
        <begin position="691"/>
        <end position="702"/>
    </location>
</feature>
<evidence type="ECO:0000313" key="4">
    <source>
        <dbReference type="Proteomes" id="UP001596086"/>
    </source>
</evidence>
<accession>A0ABW0S7M5</accession>
<dbReference type="PANTHER" id="PTHR38731:SF3">
    <property type="entry name" value="BLL6125 PROTEIN"/>
    <property type="match status" value="1"/>
</dbReference>
<feature type="compositionally biased region" description="Basic and acidic residues" evidence="1">
    <location>
        <begin position="634"/>
        <end position="653"/>
    </location>
</feature>
<feature type="compositionally biased region" description="Basic and acidic residues" evidence="1">
    <location>
        <begin position="426"/>
        <end position="462"/>
    </location>
</feature>
<name>A0ABW0S7M5_9BURK</name>
<sequence length="702" mass="76964">MSNSILKTAVVLAFTTLSALAVAADEPPGRVGRIALTQGAVSIGGDVGGEMNPAQVNWPVTSGNLVTTAPGARTELRVGSTSIRVDGDSSLEVIELDDDSIRLRLHYGSASVRVLNADVLRGFELVTPQARVRLQQPGRVRIDAERVRDTSAISVFDGVALVDSGGSQLTVRAGKRLDVTDDDMRTASAVQDAFDSWSFARDRAEDNAASKRYVTSEMTGYEDLDRYGRWQSDSEYGPLWTPAVAADWVPYRDGSWTWIDPWGWTWVDNAPWGYAPFHYGRWVYVNRHWAWAPGGRAERLVWAPALVGWVGGVDWNITFRDRSRRPGFGWYPLTPHDRYVPSYHVSEDRLRWLNHHVRPDPRRPRDYRPNGLTVVPQERFGPGGRVNVPKAPIATLPPAMSHNGANTGIPTASAPPAPPARPHRGNIVDRNGDGRPDRFDGNRVDRNGDGRPDRIDGNRADRNGNGIPDRIETARVERDGFARPRPQQQPGVVLQQAPGQAQPVVSPTPHAPPGAQPVVSPTPHLPPAPQPVVSPTPRVSGAPQPLTSDSPVIQTPTNQGGWQRQERGGWNEGNRDRRDGRDGRANDEPRRERRDDEDRREHRPSPAPVSMAPAAPVQQAPVMVAPQPAPRPVTEARFERPQRGDSERAREAPQRMAPPPAPAAAPAPAPMARPAPPPVQASAPARASNPRAEERKRDQDSK</sequence>
<feature type="compositionally biased region" description="Low complexity" evidence="1">
    <location>
        <begin position="608"/>
        <end position="626"/>
    </location>
</feature>
<feature type="compositionally biased region" description="Basic and acidic residues" evidence="1">
    <location>
        <begin position="564"/>
        <end position="604"/>
    </location>
</feature>
<proteinExistence type="predicted"/>
<protein>
    <submittedName>
        <fullName evidence="3">DUF6600 domain-containing protein</fullName>
    </submittedName>
</protein>
<feature type="chain" id="PRO_5047500867" evidence="2">
    <location>
        <begin position="24"/>
        <end position="702"/>
    </location>
</feature>
<feature type="compositionally biased region" description="Low complexity" evidence="1">
    <location>
        <begin position="680"/>
        <end position="690"/>
    </location>
</feature>
<evidence type="ECO:0000256" key="2">
    <source>
        <dbReference type="SAM" id="SignalP"/>
    </source>
</evidence>
<organism evidence="3 4">
    <name type="scientific">Massilia aerilata</name>
    <dbReference type="NCBI Taxonomy" id="453817"/>
    <lineage>
        <taxon>Bacteria</taxon>
        <taxon>Pseudomonadati</taxon>
        <taxon>Pseudomonadota</taxon>
        <taxon>Betaproteobacteria</taxon>
        <taxon>Burkholderiales</taxon>
        <taxon>Oxalobacteraceae</taxon>
        <taxon>Telluria group</taxon>
        <taxon>Massilia</taxon>
    </lineage>
</organism>
<feature type="compositionally biased region" description="Pro residues" evidence="1">
    <location>
        <begin position="523"/>
        <end position="534"/>
    </location>
</feature>
<dbReference type="PANTHER" id="PTHR38731">
    <property type="entry name" value="LIPL45-RELATED LIPOPROTEIN-RELATED"/>
    <property type="match status" value="1"/>
</dbReference>
<keyword evidence="2" id="KW-0732">Signal</keyword>
<reference evidence="4" key="1">
    <citation type="journal article" date="2019" name="Int. J. Syst. Evol. Microbiol.">
        <title>The Global Catalogue of Microorganisms (GCM) 10K type strain sequencing project: providing services to taxonomists for standard genome sequencing and annotation.</title>
        <authorList>
            <consortium name="The Broad Institute Genomics Platform"/>
            <consortium name="The Broad Institute Genome Sequencing Center for Infectious Disease"/>
            <person name="Wu L."/>
            <person name="Ma J."/>
        </authorList>
    </citation>
    <scope>NUCLEOTIDE SEQUENCE [LARGE SCALE GENOMIC DNA]</scope>
    <source>
        <strain evidence="4">CGMCC 4.5798</strain>
    </source>
</reference>
<dbReference type="RefSeq" id="WP_379777140.1">
    <property type="nucleotide sequence ID" value="NZ_JBHSMZ010000026.1"/>
</dbReference>
<dbReference type="Proteomes" id="UP001596086">
    <property type="component" value="Unassembled WGS sequence"/>
</dbReference>
<dbReference type="InterPro" id="IPR046535">
    <property type="entry name" value="DUF6600"/>
</dbReference>
<dbReference type="Pfam" id="PF20245">
    <property type="entry name" value="DUF6600"/>
    <property type="match status" value="1"/>
</dbReference>
<comment type="caution">
    <text evidence="3">The sequence shown here is derived from an EMBL/GenBank/DDBJ whole genome shotgun (WGS) entry which is preliminary data.</text>
</comment>